<evidence type="ECO:0000256" key="1">
    <source>
        <dbReference type="SAM" id="SignalP"/>
    </source>
</evidence>
<dbReference type="Pfam" id="PF07686">
    <property type="entry name" value="V-set"/>
    <property type="match status" value="1"/>
</dbReference>
<reference evidence="3 4" key="1">
    <citation type="submission" date="2024-01" db="EMBL/GenBank/DDBJ databases">
        <authorList>
            <person name="Alioto T."/>
            <person name="Alioto T."/>
            <person name="Gomez Garrido J."/>
        </authorList>
    </citation>
    <scope>NUCLEOTIDE SEQUENCE [LARGE SCALE GENOMIC DNA]</scope>
</reference>
<name>A0AAV1PW21_SCOSC</name>
<organism evidence="3 4">
    <name type="scientific">Scomber scombrus</name>
    <name type="common">Atlantic mackerel</name>
    <name type="synonym">Scomber vernalis</name>
    <dbReference type="NCBI Taxonomy" id="13677"/>
    <lineage>
        <taxon>Eukaryota</taxon>
        <taxon>Metazoa</taxon>
        <taxon>Chordata</taxon>
        <taxon>Craniata</taxon>
        <taxon>Vertebrata</taxon>
        <taxon>Euteleostomi</taxon>
        <taxon>Actinopterygii</taxon>
        <taxon>Neopterygii</taxon>
        <taxon>Teleostei</taxon>
        <taxon>Neoteleostei</taxon>
        <taxon>Acanthomorphata</taxon>
        <taxon>Pelagiaria</taxon>
        <taxon>Scombriformes</taxon>
        <taxon>Scombridae</taxon>
        <taxon>Scomber</taxon>
    </lineage>
</organism>
<dbReference type="InterPro" id="IPR036179">
    <property type="entry name" value="Ig-like_dom_sf"/>
</dbReference>
<evidence type="ECO:0000313" key="3">
    <source>
        <dbReference type="EMBL" id="CAK6975908.1"/>
    </source>
</evidence>
<dbReference type="Proteomes" id="UP001314229">
    <property type="component" value="Unassembled WGS sequence"/>
</dbReference>
<feature type="domain" description="Immunoglobulin V-set" evidence="2">
    <location>
        <begin position="67"/>
        <end position="114"/>
    </location>
</feature>
<proteinExistence type="predicted"/>
<evidence type="ECO:0000313" key="4">
    <source>
        <dbReference type="Proteomes" id="UP001314229"/>
    </source>
</evidence>
<dbReference type="AlphaFoldDB" id="A0AAV1PW21"/>
<dbReference type="Gene3D" id="2.60.40.10">
    <property type="entry name" value="Immunoglobulins"/>
    <property type="match status" value="1"/>
</dbReference>
<comment type="caution">
    <text evidence="3">The sequence shown here is derived from an EMBL/GenBank/DDBJ whole genome shotgun (WGS) entry which is preliminary data.</text>
</comment>
<feature type="signal peptide" evidence="1">
    <location>
        <begin position="1"/>
        <end position="18"/>
    </location>
</feature>
<keyword evidence="4" id="KW-1185">Reference proteome</keyword>
<evidence type="ECO:0000259" key="2">
    <source>
        <dbReference type="Pfam" id="PF07686"/>
    </source>
</evidence>
<dbReference type="InterPro" id="IPR013106">
    <property type="entry name" value="Ig_V-set"/>
</dbReference>
<sequence length="129" mass="14020">MKIHPVLLFCVLSALQDGNILINAQIPTFTISGSAAGITVGCVFDMTGSTKYFCKDECKENILEMDGDSAERGRFSMKYENTTTGSDLDVTIKKPTESDSGLYTCGLDNSTDVYQFKLIVGDAPVQVEE</sequence>
<accession>A0AAV1PW21</accession>
<dbReference type="EMBL" id="CAWUFR010000324">
    <property type="protein sequence ID" value="CAK6975908.1"/>
    <property type="molecule type" value="Genomic_DNA"/>
</dbReference>
<protein>
    <submittedName>
        <fullName evidence="3">Uncharacterized protein LOC128357692</fullName>
    </submittedName>
</protein>
<keyword evidence="1" id="KW-0732">Signal</keyword>
<gene>
    <name evidence="3" type="ORF">FSCOSCO3_A031784</name>
</gene>
<dbReference type="InterPro" id="IPR013783">
    <property type="entry name" value="Ig-like_fold"/>
</dbReference>
<dbReference type="SUPFAM" id="SSF48726">
    <property type="entry name" value="Immunoglobulin"/>
    <property type="match status" value="1"/>
</dbReference>
<feature type="chain" id="PRO_5043819153" evidence="1">
    <location>
        <begin position="19"/>
        <end position="129"/>
    </location>
</feature>